<reference evidence="2" key="2">
    <citation type="journal article" date="2023" name="Curr. Microbiol.">
        <title>Granulicatella seriolae sp. nov., a Novel Facultative Anaerobe Isolated from Yellowtail Marine Fish.</title>
        <authorList>
            <person name="Lee M."/>
            <person name="Choi Y.J."/>
            <person name="Farooq A."/>
            <person name="Jeong J.B."/>
            <person name="Jung M.Y."/>
        </authorList>
    </citation>
    <scope>NUCLEOTIDE SEQUENCE</scope>
    <source>
        <strain evidence="2">S8</strain>
    </source>
</reference>
<dbReference type="Proteomes" id="UP001059480">
    <property type="component" value="Unassembled WGS sequence"/>
</dbReference>
<feature type="domain" description="Amine oxidase" evidence="1">
    <location>
        <begin position="15"/>
        <end position="458"/>
    </location>
</feature>
<gene>
    <name evidence="2" type="ORF">NPA36_02900</name>
</gene>
<dbReference type="Pfam" id="PF01593">
    <property type="entry name" value="Amino_oxidase"/>
    <property type="match status" value="1"/>
</dbReference>
<accession>A0ABT1WLX1</accession>
<comment type="caution">
    <text evidence="2">The sequence shown here is derived from an EMBL/GenBank/DDBJ whole genome shotgun (WGS) entry which is preliminary data.</text>
</comment>
<dbReference type="EMBL" id="JANHNZ010000002">
    <property type="protein sequence ID" value="MCQ9209490.1"/>
    <property type="molecule type" value="Genomic_DNA"/>
</dbReference>
<dbReference type="InterPro" id="IPR036188">
    <property type="entry name" value="FAD/NAD-bd_sf"/>
</dbReference>
<dbReference type="InterPro" id="IPR050464">
    <property type="entry name" value="Zeta_carotene_desat/Oxidored"/>
</dbReference>
<reference evidence="2" key="1">
    <citation type="submission" date="2022-07" db="EMBL/GenBank/DDBJ databases">
        <authorList>
            <person name="Jung M.-Y."/>
            <person name="Lee M."/>
        </authorList>
    </citation>
    <scope>NUCLEOTIDE SEQUENCE</scope>
    <source>
        <strain evidence="2">S8</strain>
    </source>
</reference>
<sequence>MIPAKNRIVIIGGGIAGLVAANEIESRIQEENLPYTYVVLETHNKVGGHFETIKMDAYYLDLSTSYLDIRDRSVVDYIKKLNLEQDVEGTDSSKPDIFLYNKFYPISYPSFAGVPMRAIDIFKQKVLTPERRLGSYFRMLFAFVAKSSDAERSAIDYLYEKYGEYVTEYLIKPILWEEGYGDFSYLTVKDIQPVLLELGNPFLPCYLNKDLFEKLDDKENLVSFTKGMQYFVEALSKPIVENIRVNKSVSGISVYEDLLLLDFQQKEMMRAGGVIVSVSADHLSTLFDDSVPNNRLQSVRCVALGTAIFKFHKEDIIKYPSSYGFVIPQRSEYFISKVTILNRIWKSMNDAPYIYLQVQFGRKGEDRFIDLNEDVIYDFLLEELKDIMGITSKPLDQKMKRWTSSIPHDPIHYYSEVGSLEKVLLEKMPTVLLSHNGIDGYGVMHSIQEGLRMAEEIIDRMKQRDKREASKTTTTI</sequence>
<evidence type="ECO:0000313" key="3">
    <source>
        <dbReference type="Proteomes" id="UP001059480"/>
    </source>
</evidence>
<proteinExistence type="predicted"/>
<dbReference type="Gene3D" id="1.10.3110.10">
    <property type="entry name" value="protoporphyrinogen ix oxidase, domain 3"/>
    <property type="match status" value="1"/>
</dbReference>
<dbReference type="SUPFAM" id="SSF51905">
    <property type="entry name" value="FAD/NAD(P)-binding domain"/>
    <property type="match status" value="1"/>
</dbReference>
<organism evidence="2 3">
    <name type="scientific">Granulicatella seriolae</name>
    <dbReference type="NCBI Taxonomy" id="2967226"/>
    <lineage>
        <taxon>Bacteria</taxon>
        <taxon>Bacillati</taxon>
        <taxon>Bacillota</taxon>
        <taxon>Bacilli</taxon>
        <taxon>Lactobacillales</taxon>
        <taxon>Carnobacteriaceae</taxon>
        <taxon>Granulicatella</taxon>
    </lineage>
</organism>
<dbReference type="SUPFAM" id="SSF54373">
    <property type="entry name" value="FAD-linked reductases, C-terminal domain"/>
    <property type="match status" value="1"/>
</dbReference>
<keyword evidence="3" id="KW-1185">Reference proteome</keyword>
<evidence type="ECO:0000259" key="1">
    <source>
        <dbReference type="Pfam" id="PF01593"/>
    </source>
</evidence>
<reference evidence="2" key="3">
    <citation type="journal article" date="2023" name="Microbiol. Resour. Announc.">
        <title>Draft Genome Sequence of Granulicatella sp. Strain S8, Isolated from a Marine Fish, Seriola quinqueradiata.</title>
        <authorList>
            <person name="Lee M."/>
            <person name="Farooq A."/>
            <person name="Jeong J.B."/>
            <person name="Jung M.Y."/>
        </authorList>
    </citation>
    <scope>NUCLEOTIDE SEQUENCE</scope>
    <source>
        <strain evidence="2">S8</strain>
    </source>
</reference>
<dbReference type="Gene3D" id="3.90.660.20">
    <property type="entry name" value="Protoporphyrinogen oxidase, mitochondrial, domain 2"/>
    <property type="match status" value="1"/>
</dbReference>
<protein>
    <submittedName>
        <fullName evidence="2">FAD-dependent oxidoreductase</fullName>
    </submittedName>
</protein>
<evidence type="ECO:0000313" key="2">
    <source>
        <dbReference type="EMBL" id="MCQ9209490.1"/>
    </source>
</evidence>
<dbReference type="InterPro" id="IPR002937">
    <property type="entry name" value="Amino_oxidase"/>
</dbReference>
<dbReference type="RefSeq" id="WP_256944605.1">
    <property type="nucleotide sequence ID" value="NZ_JANHNZ010000002.1"/>
</dbReference>
<name>A0ABT1WLX1_9LACT</name>
<dbReference type="PANTHER" id="PTHR42923:SF3">
    <property type="entry name" value="PROTOPORPHYRINOGEN OXIDASE"/>
    <property type="match status" value="1"/>
</dbReference>
<dbReference type="Gene3D" id="3.50.50.60">
    <property type="entry name" value="FAD/NAD(P)-binding domain"/>
    <property type="match status" value="1"/>
</dbReference>
<dbReference type="PANTHER" id="PTHR42923">
    <property type="entry name" value="PROTOPORPHYRINOGEN OXIDASE"/>
    <property type="match status" value="1"/>
</dbReference>